<evidence type="ECO:0000256" key="12">
    <source>
        <dbReference type="SAM" id="SignalP"/>
    </source>
</evidence>
<feature type="domain" description="TonB-dependent receptor-like beta-barrel" evidence="13">
    <location>
        <begin position="232"/>
        <end position="673"/>
    </location>
</feature>
<comment type="caution">
    <text evidence="15">The sequence shown here is derived from an EMBL/GenBank/DDBJ whole genome shotgun (WGS) entry which is preliminary data.</text>
</comment>
<dbReference type="HOGENOM" id="CLU_008287_9_4_5"/>
<feature type="domain" description="TonB-dependent receptor plug" evidence="14">
    <location>
        <begin position="64"/>
        <end position="161"/>
    </location>
</feature>
<dbReference type="GO" id="GO:0015891">
    <property type="term" value="P:siderophore transport"/>
    <property type="evidence" value="ECO:0007669"/>
    <property type="project" value="InterPro"/>
</dbReference>
<keyword evidence="16" id="KW-1185">Reference proteome</keyword>
<dbReference type="CDD" id="cd01347">
    <property type="entry name" value="ligand_gated_channel"/>
    <property type="match status" value="1"/>
</dbReference>
<dbReference type="InterPro" id="IPR010105">
    <property type="entry name" value="TonB_sidphr_rcpt"/>
</dbReference>
<evidence type="ECO:0000256" key="3">
    <source>
        <dbReference type="ARBA" id="ARBA00022448"/>
    </source>
</evidence>
<keyword evidence="7 10" id="KW-0472">Membrane</keyword>
<gene>
    <name evidence="15" type="primary">fitA</name>
    <name evidence="15" type="ORF">HMPREF0731_1283</name>
</gene>
<evidence type="ECO:0000256" key="2">
    <source>
        <dbReference type="ARBA" id="ARBA00009810"/>
    </source>
</evidence>
<proteinExistence type="inferred from homology"/>
<dbReference type="PANTHER" id="PTHR32552">
    <property type="entry name" value="FERRICHROME IRON RECEPTOR-RELATED"/>
    <property type="match status" value="1"/>
</dbReference>
<evidence type="ECO:0000313" key="15">
    <source>
        <dbReference type="EMBL" id="EFH12507.1"/>
    </source>
</evidence>
<keyword evidence="12" id="KW-0732">Signal</keyword>
<comment type="similarity">
    <text evidence="2 10 11">Belongs to the TonB-dependent receptor family.</text>
</comment>
<evidence type="ECO:0000259" key="14">
    <source>
        <dbReference type="Pfam" id="PF07715"/>
    </source>
</evidence>
<accession>D5RJM3</accession>
<protein>
    <submittedName>
        <fullName evidence="15">TonB-dependent siderophore receptor</fullName>
    </submittedName>
</protein>
<dbReference type="GO" id="GO:0015344">
    <property type="term" value="F:siderophore uptake transmembrane transporter activity"/>
    <property type="evidence" value="ECO:0007669"/>
    <property type="project" value="TreeGrafter"/>
</dbReference>
<keyword evidence="3 10" id="KW-0813">Transport</keyword>
<keyword evidence="9 10" id="KW-0998">Cell outer membrane</keyword>
<dbReference type="PANTHER" id="PTHR32552:SF85">
    <property type="entry name" value="BLL7968 PROTEIN"/>
    <property type="match status" value="1"/>
</dbReference>
<comment type="subcellular location">
    <subcellularLocation>
        <location evidence="1 10">Cell outer membrane</location>
        <topology evidence="1 10">Multi-pass membrane protein</topology>
    </subcellularLocation>
</comment>
<dbReference type="GO" id="GO:0009279">
    <property type="term" value="C:cell outer membrane"/>
    <property type="evidence" value="ECO:0007669"/>
    <property type="project" value="UniProtKB-SubCell"/>
</dbReference>
<dbReference type="InterPro" id="IPR012910">
    <property type="entry name" value="Plug_dom"/>
</dbReference>
<dbReference type="InterPro" id="IPR036942">
    <property type="entry name" value="Beta-barrel_TonB_sf"/>
</dbReference>
<evidence type="ECO:0000256" key="8">
    <source>
        <dbReference type="ARBA" id="ARBA00023170"/>
    </source>
</evidence>
<dbReference type="AlphaFoldDB" id="D5RJM3"/>
<keyword evidence="8 15" id="KW-0675">Receptor</keyword>
<dbReference type="Pfam" id="PF07715">
    <property type="entry name" value="Plug"/>
    <property type="match status" value="1"/>
</dbReference>
<evidence type="ECO:0000256" key="7">
    <source>
        <dbReference type="ARBA" id="ARBA00023136"/>
    </source>
</evidence>
<dbReference type="Pfam" id="PF00593">
    <property type="entry name" value="TonB_dep_Rec_b-barrel"/>
    <property type="match status" value="1"/>
</dbReference>
<feature type="chain" id="PRO_5003075541" evidence="12">
    <location>
        <begin position="26"/>
        <end position="706"/>
    </location>
</feature>
<keyword evidence="5 10" id="KW-0812">Transmembrane</keyword>
<evidence type="ECO:0000256" key="6">
    <source>
        <dbReference type="ARBA" id="ARBA00023077"/>
    </source>
</evidence>
<sequence length="706" mass="77227">MSMAPGWRGGLAAALLVLASQPVAAQPAAPTALPELSVTAQPAQAVEGYQPLTTTLGGGGAVPLMELPQSIAVVPRAVIEDQQARSLDEVLANVSGVAAANSLGGTQDAFMRRGFGDNRDGSIMIDGLRTMLPRSMSVMTDRVEVLKGPASMLYGILDPGGMVNLVPLRPEERFAGMVNLRATSFGGGSAGFDVTGPVAQGFSFRLAGEDQREEYWRNFGHVERRQIAPSLAWRDDRSSVELRYFHEDYAVPFDRGTIFDPRTGRAVPTGRRTRFDEPYNTSRGYSDYVGLRGSHQLDEDWRVSAGYAYSLNDYSDQNARIISYDPATGALVRRADATEASTRFSHAVRADLEGRVTLFGLRHDLVFGTSYDYQSTRRSEMVRGRNTGGFNIYNPVYGRLAAPGRIGTPSDSDQMERLESVAFYAQDSIHLNEQWILVAGLRYEQFDQLAGRGRPFNRNTDVQDGRLVPRLGLVYRVLPELALYASYSESFKPNSSIATAYGALPPETAHSYEIGAKLDIGEGLSATLAVFDIDKRNVAYNFVQNGTTFTATAGAVRSRGVEIDIAGRITRQDSVIGSYAYTDASVTRDPTLQGNRLWNVPRHTASLFWVHDFGAVLGSEGLRAGFGGRFMGERAGDTQNSFDLPSYQVFDAFVAYDTRIERQALRLQLNVKNMFDRTYYTATQGSNLGVAIGEPLQVVASVTARF</sequence>
<organism evidence="15 16">
    <name type="scientific">Pseudoroseomonas cervicalis ATCC 49957</name>
    <dbReference type="NCBI Taxonomy" id="525371"/>
    <lineage>
        <taxon>Bacteria</taxon>
        <taxon>Pseudomonadati</taxon>
        <taxon>Pseudomonadota</taxon>
        <taxon>Alphaproteobacteria</taxon>
        <taxon>Acetobacterales</taxon>
        <taxon>Roseomonadaceae</taxon>
        <taxon>Roseomonas</taxon>
    </lineage>
</organism>
<evidence type="ECO:0000259" key="13">
    <source>
        <dbReference type="Pfam" id="PF00593"/>
    </source>
</evidence>
<dbReference type="InterPro" id="IPR039426">
    <property type="entry name" value="TonB-dep_rcpt-like"/>
</dbReference>
<evidence type="ECO:0000256" key="1">
    <source>
        <dbReference type="ARBA" id="ARBA00004571"/>
    </source>
</evidence>
<dbReference type="NCBIfam" id="TIGR01783">
    <property type="entry name" value="TonB-siderophor"/>
    <property type="match status" value="1"/>
</dbReference>
<dbReference type="EMBL" id="ADVL01000210">
    <property type="protein sequence ID" value="EFH12507.1"/>
    <property type="molecule type" value="Genomic_DNA"/>
</dbReference>
<dbReference type="Gene3D" id="2.170.130.10">
    <property type="entry name" value="TonB-dependent receptor, plug domain"/>
    <property type="match status" value="1"/>
</dbReference>
<dbReference type="InterPro" id="IPR000531">
    <property type="entry name" value="Beta-barrel_TonB"/>
</dbReference>
<dbReference type="SUPFAM" id="SSF56935">
    <property type="entry name" value="Porins"/>
    <property type="match status" value="1"/>
</dbReference>
<dbReference type="GO" id="GO:0038023">
    <property type="term" value="F:signaling receptor activity"/>
    <property type="evidence" value="ECO:0007669"/>
    <property type="project" value="InterPro"/>
</dbReference>
<dbReference type="Proteomes" id="UP000005324">
    <property type="component" value="Unassembled WGS sequence"/>
</dbReference>
<evidence type="ECO:0000256" key="5">
    <source>
        <dbReference type="ARBA" id="ARBA00022692"/>
    </source>
</evidence>
<dbReference type="Gene3D" id="2.40.170.20">
    <property type="entry name" value="TonB-dependent receptor, beta-barrel domain"/>
    <property type="match status" value="1"/>
</dbReference>
<keyword evidence="4 10" id="KW-1134">Transmembrane beta strand</keyword>
<name>D5RJM3_9PROT</name>
<feature type="signal peptide" evidence="12">
    <location>
        <begin position="1"/>
        <end position="25"/>
    </location>
</feature>
<evidence type="ECO:0000256" key="9">
    <source>
        <dbReference type="ARBA" id="ARBA00023237"/>
    </source>
</evidence>
<evidence type="ECO:0000256" key="11">
    <source>
        <dbReference type="RuleBase" id="RU003357"/>
    </source>
</evidence>
<dbReference type="PROSITE" id="PS52016">
    <property type="entry name" value="TONB_DEPENDENT_REC_3"/>
    <property type="match status" value="1"/>
</dbReference>
<evidence type="ECO:0000256" key="10">
    <source>
        <dbReference type="PROSITE-ProRule" id="PRU01360"/>
    </source>
</evidence>
<dbReference type="InterPro" id="IPR037066">
    <property type="entry name" value="Plug_dom_sf"/>
</dbReference>
<evidence type="ECO:0000313" key="16">
    <source>
        <dbReference type="Proteomes" id="UP000005324"/>
    </source>
</evidence>
<evidence type="ECO:0000256" key="4">
    <source>
        <dbReference type="ARBA" id="ARBA00022452"/>
    </source>
</evidence>
<reference evidence="15 16" key="1">
    <citation type="submission" date="2010-04" db="EMBL/GenBank/DDBJ databases">
        <authorList>
            <person name="Qin X."/>
            <person name="Bachman B."/>
            <person name="Battles P."/>
            <person name="Bell A."/>
            <person name="Bess C."/>
            <person name="Bickham C."/>
            <person name="Chaboub L."/>
            <person name="Chen D."/>
            <person name="Coyle M."/>
            <person name="Deiros D.R."/>
            <person name="Dinh H."/>
            <person name="Forbes L."/>
            <person name="Fowler G."/>
            <person name="Francisco L."/>
            <person name="Fu Q."/>
            <person name="Gubbala S."/>
            <person name="Hale W."/>
            <person name="Han Y."/>
            <person name="Hemphill L."/>
            <person name="Highlander S.K."/>
            <person name="Hirani K."/>
            <person name="Hogues M."/>
            <person name="Jackson L."/>
            <person name="Jakkamsetti A."/>
            <person name="Javaid M."/>
            <person name="Jiang H."/>
            <person name="Korchina V."/>
            <person name="Kovar C."/>
            <person name="Lara F."/>
            <person name="Lee S."/>
            <person name="Mata R."/>
            <person name="Mathew T."/>
            <person name="Moen C."/>
            <person name="Morales K."/>
            <person name="Munidasa M."/>
            <person name="Nazareth L."/>
            <person name="Ngo R."/>
            <person name="Nguyen L."/>
            <person name="Okwuonu G."/>
            <person name="Ongeri F."/>
            <person name="Patil S."/>
            <person name="Petrosino J."/>
            <person name="Pham C."/>
            <person name="Pham P."/>
            <person name="Pu L.-L."/>
            <person name="Puazo M."/>
            <person name="Raj R."/>
            <person name="Reid J."/>
            <person name="Rouhana J."/>
            <person name="Saada N."/>
            <person name="Shang Y."/>
            <person name="Simmons D."/>
            <person name="Thornton R."/>
            <person name="Warren J."/>
            <person name="Weissenberger G."/>
            <person name="Zhang J."/>
            <person name="Zhang L."/>
            <person name="Zhou C."/>
            <person name="Zhu D."/>
            <person name="Muzny D."/>
            <person name="Worley K."/>
            <person name="Gibbs R."/>
        </authorList>
    </citation>
    <scope>NUCLEOTIDE SEQUENCE [LARGE SCALE GENOMIC DNA]</scope>
    <source>
        <strain evidence="15 16">ATCC 49957</strain>
    </source>
</reference>
<keyword evidence="6 11" id="KW-0798">TonB box</keyword>